<dbReference type="SMART" id="SM00409">
    <property type="entry name" value="IG"/>
    <property type="match status" value="3"/>
</dbReference>
<keyword evidence="3" id="KW-1015">Disulfide bond</keyword>
<evidence type="ECO:0000256" key="4">
    <source>
        <dbReference type="ARBA" id="ARBA00023319"/>
    </source>
</evidence>
<evidence type="ECO:0000313" key="7">
    <source>
        <dbReference type="RefSeq" id="XP_013792507.2"/>
    </source>
</evidence>
<evidence type="ECO:0000256" key="1">
    <source>
        <dbReference type="ARBA" id="ARBA00022729"/>
    </source>
</evidence>
<name>A0ABM1C1B1_LIMPO</name>
<dbReference type="Pfam" id="PF13927">
    <property type="entry name" value="Ig_3"/>
    <property type="match status" value="1"/>
</dbReference>
<feature type="domain" description="Ig-like" evidence="5">
    <location>
        <begin position="63"/>
        <end position="147"/>
    </location>
</feature>
<protein>
    <submittedName>
        <fullName evidence="7">Lachesin-like</fullName>
    </submittedName>
</protein>
<dbReference type="Proteomes" id="UP000694941">
    <property type="component" value="Unplaced"/>
</dbReference>
<proteinExistence type="predicted"/>
<evidence type="ECO:0000313" key="6">
    <source>
        <dbReference type="Proteomes" id="UP000694941"/>
    </source>
</evidence>
<accession>A0ABM1C1B1</accession>
<dbReference type="GeneID" id="106476391"/>
<dbReference type="InterPro" id="IPR003598">
    <property type="entry name" value="Ig_sub2"/>
</dbReference>
<feature type="non-terminal residue" evidence="7">
    <location>
        <position position="252"/>
    </location>
</feature>
<dbReference type="InterPro" id="IPR051170">
    <property type="entry name" value="Neural/epithelial_adhesion"/>
</dbReference>
<dbReference type="SUPFAM" id="SSF48726">
    <property type="entry name" value="Immunoglobulin"/>
    <property type="match status" value="3"/>
</dbReference>
<keyword evidence="4" id="KW-0393">Immunoglobulin domain</keyword>
<feature type="domain" description="Ig-like" evidence="5">
    <location>
        <begin position="158"/>
        <end position="252"/>
    </location>
</feature>
<dbReference type="PANTHER" id="PTHR12231:SF253">
    <property type="entry name" value="DPR-INTERACTING PROTEIN ETA, ISOFORM B-RELATED"/>
    <property type="match status" value="1"/>
</dbReference>
<organism evidence="6 7">
    <name type="scientific">Limulus polyphemus</name>
    <name type="common">Atlantic horseshoe crab</name>
    <dbReference type="NCBI Taxonomy" id="6850"/>
    <lineage>
        <taxon>Eukaryota</taxon>
        <taxon>Metazoa</taxon>
        <taxon>Ecdysozoa</taxon>
        <taxon>Arthropoda</taxon>
        <taxon>Chelicerata</taxon>
        <taxon>Merostomata</taxon>
        <taxon>Xiphosura</taxon>
        <taxon>Limulidae</taxon>
        <taxon>Limulus</taxon>
    </lineage>
</organism>
<keyword evidence="1" id="KW-0732">Signal</keyword>
<dbReference type="Gene3D" id="2.60.40.10">
    <property type="entry name" value="Immunoglobulins"/>
    <property type="match status" value="3"/>
</dbReference>
<keyword evidence="6" id="KW-1185">Reference proteome</keyword>
<evidence type="ECO:0000256" key="2">
    <source>
        <dbReference type="ARBA" id="ARBA00022737"/>
    </source>
</evidence>
<dbReference type="SMART" id="SM00408">
    <property type="entry name" value="IGc2"/>
    <property type="match status" value="2"/>
</dbReference>
<gene>
    <name evidence="7" type="primary">LOC106476391</name>
</gene>
<dbReference type="InterPro" id="IPR013783">
    <property type="entry name" value="Ig-like_fold"/>
</dbReference>
<dbReference type="PANTHER" id="PTHR12231">
    <property type="entry name" value="CTX-RELATED TYPE I TRANSMEMBRANE PROTEIN"/>
    <property type="match status" value="1"/>
</dbReference>
<evidence type="ECO:0000259" key="5">
    <source>
        <dbReference type="PROSITE" id="PS50835"/>
    </source>
</evidence>
<reference evidence="7" key="1">
    <citation type="submission" date="2025-08" db="UniProtKB">
        <authorList>
            <consortium name="RefSeq"/>
        </authorList>
    </citation>
    <scope>IDENTIFICATION</scope>
    <source>
        <tissue evidence="7">Muscle</tissue>
    </source>
</reference>
<dbReference type="RefSeq" id="XP_013792507.2">
    <property type="nucleotide sequence ID" value="XM_013937053.2"/>
</dbReference>
<evidence type="ECO:0000256" key="3">
    <source>
        <dbReference type="ARBA" id="ARBA00023157"/>
    </source>
</evidence>
<dbReference type="Pfam" id="PF07679">
    <property type="entry name" value="I-set"/>
    <property type="match status" value="1"/>
</dbReference>
<sequence length="252" mass="28558">MLLTLHDTVITRNPRFHINHNGHSTWVLHITDVRQEDQGQYMCQINTNPMISQSGYVRVVVPPKIDEGKTSSDEEVKEGSHVTLQCRASGIPTPNITWRREDNKEIILGRKKVTKVVGNSLTINNVKRTHMGAYLCIASNQVQPSVSKRIVLSVKFSPMIWTKNEVVGAAVGTSVTLECHLESYPSSVTYWKRNRNNIIISDSKHDVMPVEIDLYKVEMRLRIREVDHDDFGSYSCHAKNSLGEVEASIKLH</sequence>
<keyword evidence="2" id="KW-0677">Repeat</keyword>
<dbReference type="PROSITE" id="PS50835">
    <property type="entry name" value="IG_LIKE"/>
    <property type="match status" value="2"/>
</dbReference>
<dbReference type="InterPro" id="IPR003599">
    <property type="entry name" value="Ig_sub"/>
</dbReference>
<dbReference type="InterPro" id="IPR036179">
    <property type="entry name" value="Ig-like_dom_sf"/>
</dbReference>
<dbReference type="InterPro" id="IPR007110">
    <property type="entry name" value="Ig-like_dom"/>
</dbReference>
<dbReference type="InterPro" id="IPR013098">
    <property type="entry name" value="Ig_I-set"/>
</dbReference>